<feature type="compositionally biased region" description="Basic and acidic residues" evidence="7">
    <location>
        <begin position="32"/>
        <end position="42"/>
    </location>
</feature>
<keyword evidence="4 6" id="KW-0804">Transcription</keyword>
<feature type="domain" description="OVATE" evidence="8">
    <location>
        <begin position="319"/>
        <end position="378"/>
    </location>
</feature>
<feature type="compositionally biased region" description="Basic residues" evidence="7">
    <location>
        <begin position="274"/>
        <end position="286"/>
    </location>
</feature>
<evidence type="ECO:0000256" key="3">
    <source>
        <dbReference type="ARBA" id="ARBA00023015"/>
    </source>
</evidence>
<accession>A0A4V4H5E4</accession>
<reference evidence="9 10" key="1">
    <citation type="journal article" date="2019" name="Nat. Plants">
        <title>Genome sequencing of Musa balbisiana reveals subgenome evolution and function divergence in polyploid bananas.</title>
        <authorList>
            <person name="Yao X."/>
        </authorList>
    </citation>
    <scope>NUCLEOTIDE SEQUENCE [LARGE SCALE GENOMIC DNA]</scope>
    <source>
        <strain evidence="10">cv. DH-PKW</strain>
        <tissue evidence="9">Leaves</tissue>
    </source>
</reference>
<evidence type="ECO:0000256" key="6">
    <source>
        <dbReference type="RuleBase" id="RU367028"/>
    </source>
</evidence>
<dbReference type="PANTHER" id="PTHR33057:SF17">
    <property type="entry name" value="TRANSCRIPTION REPRESSOR OFP8"/>
    <property type="match status" value="1"/>
</dbReference>
<feature type="region of interest" description="Disordered" evidence="7">
    <location>
        <begin position="265"/>
        <end position="286"/>
    </location>
</feature>
<proteinExistence type="predicted"/>
<evidence type="ECO:0000256" key="7">
    <source>
        <dbReference type="SAM" id="MobiDB-lite"/>
    </source>
</evidence>
<keyword evidence="10" id="KW-1185">Reference proteome</keyword>
<evidence type="ECO:0000259" key="8">
    <source>
        <dbReference type="PROSITE" id="PS51754"/>
    </source>
</evidence>
<keyword evidence="5 6" id="KW-0539">Nucleus</keyword>
<keyword evidence="2 6" id="KW-0678">Repressor</keyword>
<dbReference type="InterPro" id="IPR038933">
    <property type="entry name" value="Ovate"/>
</dbReference>
<dbReference type="STRING" id="52838.A0A4V4H5E4"/>
<comment type="function">
    <text evidence="6">Transcriptional repressor that regulates multiple aspects of plant growth and development.</text>
</comment>
<dbReference type="GO" id="GO:0005634">
    <property type="term" value="C:nucleus"/>
    <property type="evidence" value="ECO:0007669"/>
    <property type="project" value="UniProtKB-SubCell"/>
</dbReference>
<evidence type="ECO:0000256" key="5">
    <source>
        <dbReference type="ARBA" id="ARBA00023242"/>
    </source>
</evidence>
<dbReference type="PANTHER" id="PTHR33057">
    <property type="entry name" value="TRANSCRIPTION REPRESSOR OFP7-RELATED"/>
    <property type="match status" value="1"/>
</dbReference>
<evidence type="ECO:0000313" key="9">
    <source>
        <dbReference type="EMBL" id="THU55726.1"/>
    </source>
</evidence>
<dbReference type="InterPro" id="IPR006458">
    <property type="entry name" value="Ovate_C"/>
</dbReference>
<dbReference type="NCBIfam" id="TIGR01568">
    <property type="entry name" value="A_thal_3678"/>
    <property type="match status" value="1"/>
</dbReference>
<name>A0A4V4H5E4_MUSBA</name>
<dbReference type="GO" id="GO:0045892">
    <property type="term" value="P:negative regulation of DNA-templated transcription"/>
    <property type="evidence" value="ECO:0007669"/>
    <property type="project" value="UniProtKB-UniRule"/>
</dbReference>
<gene>
    <name evidence="9" type="ORF">C4D60_Mb11t09600</name>
</gene>
<comment type="subcellular location">
    <subcellularLocation>
        <location evidence="1 6">Nucleus</location>
    </subcellularLocation>
</comment>
<evidence type="ECO:0000256" key="2">
    <source>
        <dbReference type="ARBA" id="ARBA00022491"/>
    </source>
</evidence>
<dbReference type="Proteomes" id="UP000317650">
    <property type="component" value="Chromosome 11"/>
</dbReference>
<organism evidence="9 10">
    <name type="scientific">Musa balbisiana</name>
    <name type="common">Banana</name>
    <dbReference type="NCBI Taxonomy" id="52838"/>
    <lineage>
        <taxon>Eukaryota</taxon>
        <taxon>Viridiplantae</taxon>
        <taxon>Streptophyta</taxon>
        <taxon>Embryophyta</taxon>
        <taxon>Tracheophyta</taxon>
        <taxon>Spermatophyta</taxon>
        <taxon>Magnoliopsida</taxon>
        <taxon>Liliopsida</taxon>
        <taxon>Zingiberales</taxon>
        <taxon>Musaceae</taxon>
        <taxon>Musa</taxon>
    </lineage>
</organism>
<dbReference type="PROSITE" id="PS51754">
    <property type="entry name" value="OVATE"/>
    <property type="match status" value="1"/>
</dbReference>
<sequence>MDSPLHISSLINGGALPSLLSHTISFRYVSTRERRKEMESNRSSKKNGGGKLTQRLARMFRSSCKPSTSVSANLSSTASTRALLDDDVLEPVFVPCSRDRRLGRSLSFPVLNDSLRHNTVGVCSGCRPTRAVACEQSSRLMMRNEKWKDLKARKKERRVRETGGYYETGAWEGRTCPPSSPSSPSNSSYYYYCFNGAMKEETKEIKVVKRKKKKKKRLASNSYGFNCSSSMENNNDGDGFFSSEGREVEEEETEMLFSSRSFSSDSSEFYQRPTSKKKNKNWDRRRGRKRETWGVCKGFQRLLSVSSPAGRKEKKGFAVVKRSSDPYNDFRSSMVEMITERQIFGAQDLECLLQSYLCLNSSHLHPLILQAFSDIWVVLFGH</sequence>
<evidence type="ECO:0000256" key="4">
    <source>
        <dbReference type="ARBA" id="ARBA00023163"/>
    </source>
</evidence>
<dbReference type="Pfam" id="PF04844">
    <property type="entry name" value="Ovate"/>
    <property type="match status" value="1"/>
</dbReference>
<keyword evidence="3 6" id="KW-0805">Transcription regulation</keyword>
<protein>
    <recommendedName>
        <fullName evidence="6">Transcription repressor</fullName>
    </recommendedName>
    <alternativeName>
        <fullName evidence="6">Ovate family protein</fullName>
    </alternativeName>
</protein>
<evidence type="ECO:0000313" key="10">
    <source>
        <dbReference type="Proteomes" id="UP000317650"/>
    </source>
</evidence>
<feature type="region of interest" description="Disordered" evidence="7">
    <location>
        <begin position="32"/>
        <end position="52"/>
    </location>
</feature>
<evidence type="ECO:0000256" key="1">
    <source>
        <dbReference type="ARBA" id="ARBA00004123"/>
    </source>
</evidence>
<dbReference type="EMBL" id="PYDT01000007">
    <property type="protein sequence ID" value="THU55726.1"/>
    <property type="molecule type" value="Genomic_DNA"/>
</dbReference>
<comment type="caution">
    <text evidence="9">The sequence shown here is derived from an EMBL/GenBank/DDBJ whole genome shotgun (WGS) entry which is preliminary data.</text>
</comment>
<dbReference type="AlphaFoldDB" id="A0A4V4H5E4"/>